<evidence type="ECO:0000256" key="1">
    <source>
        <dbReference type="SAM" id="MobiDB-lite"/>
    </source>
</evidence>
<dbReference type="PANTHER" id="PTHR31132:SF2">
    <property type="entry name" value="HEMATOLOGICAL_NEUROLOGICAL-LIKE PROTEIN"/>
    <property type="match status" value="1"/>
</dbReference>
<dbReference type="Proteomes" id="UP000298416">
    <property type="component" value="Unassembled WGS sequence"/>
</dbReference>
<protein>
    <recommendedName>
        <fullName evidence="3">DUF4057 domain-containing protein</fullName>
    </recommendedName>
</protein>
<dbReference type="EMBL" id="PNBA02000015">
    <property type="protein sequence ID" value="KAG6399754.1"/>
    <property type="molecule type" value="Genomic_DNA"/>
</dbReference>
<keyword evidence="2" id="KW-0812">Transmembrane</keyword>
<evidence type="ECO:0000313" key="4">
    <source>
        <dbReference type="EMBL" id="KAG6399754.1"/>
    </source>
</evidence>
<dbReference type="AlphaFoldDB" id="A0A8X8WS46"/>
<dbReference type="Pfam" id="PF13266">
    <property type="entry name" value="DUF4057"/>
    <property type="match status" value="1"/>
</dbReference>
<organism evidence="4">
    <name type="scientific">Salvia splendens</name>
    <name type="common">Scarlet sage</name>
    <dbReference type="NCBI Taxonomy" id="180675"/>
    <lineage>
        <taxon>Eukaryota</taxon>
        <taxon>Viridiplantae</taxon>
        <taxon>Streptophyta</taxon>
        <taxon>Embryophyta</taxon>
        <taxon>Tracheophyta</taxon>
        <taxon>Spermatophyta</taxon>
        <taxon>Magnoliopsida</taxon>
        <taxon>eudicotyledons</taxon>
        <taxon>Gunneridae</taxon>
        <taxon>Pentapetalae</taxon>
        <taxon>asterids</taxon>
        <taxon>lamiids</taxon>
        <taxon>Lamiales</taxon>
        <taxon>Lamiaceae</taxon>
        <taxon>Nepetoideae</taxon>
        <taxon>Mentheae</taxon>
        <taxon>Salviinae</taxon>
        <taxon>Salvia</taxon>
        <taxon>Salvia subgen. Calosphace</taxon>
        <taxon>core Calosphace</taxon>
    </lineage>
</organism>
<evidence type="ECO:0000313" key="5">
    <source>
        <dbReference type="Proteomes" id="UP000298416"/>
    </source>
</evidence>
<gene>
    <name evidence="4" type="ORF">SASPL_141237</name>
</gene>
<keyword evidence="2" id="KW-1133">Transmembrane helix</keyword>
<dbReference type="InterPro" id="IPR025131">
    <property type="entry name" value="DUF4057"/>
</dbReference>
<reference evidence="4" key="2">
    <citation type="submission" date="2020-08" db="EMBL/GenBank/DDBJ databases">
        <title>Plant Genome Project.</title>
        <authorList>
            <person name="Zhang R.-G."/>
        </authorList>
    </citation>
    <scope>NUCLEOTIDE SEQUENCE</scope>
    <source>
        <strain evidence="4">Huo1</strain>
        <tissue evidence="4">Leaf</tissue>
    </source>
</reference>
<feature type="compositionally biased region" description="Low complexity" evidence="1">
    <location>
        <begin position="293"/>
        <end position="306"/>
    </location>
</feature>
<keyword evidence="5" id="KW-1185">Reference proteome</keyword>
<accession>A0A8X8WS46</accession>
<dbReference type="PANTHER" id="PTHR31132">
    <property type="entry name" value="N-LYSINE METHYLTRANSFERASE"/>
    <property type="match status" value="1"/>
</dbReference>
<proteinExistence type="predicted"/>
<feature type="region of interest" description="Disordered" evidence="1">
    <location>
        <begin position="248"/>
        <end position="319"/>
    </location>
</feature>
<reference evidence="4" key="1">
    <citation type="submission" date="2018-01" db="EMBL/GenBank/DDBJ databases">
        <authorList>
            <person name="Mao J.F."/>
        </authorList>
    </citation>
    <scope>NUCLEOTIDE SEQUENCE</scope>
    <source>
        <strain evidence="4">Huo1</strain>
        <tissue evidence="4">Leaf</tissue>
    </source>
</reference>
<feature type="transmembrane region" description="Helical" evidence="2">
    <location>
        <begin position="40"/>
        <end position="61"/>
    </location>
</feature>
<evidence type="ECO:0000259" key="3">
    <source>
        <dbReference type="Pfam" id="PF13266"/>
    </source>
</evidence>
<feature type="domain" description="DUF4057" evidence="3">
    <location>
        <begin position="207"/>
        <end position="403"/>
    </location>
</feature>
<name>A0A8X8WS46_SALSN</name>
<comment type="caution">
    <text evidence="4">The sequence shown here is derived from an EMBL/GenBank/DDBJ whole genome shotgun (WGS) entry which is preliminary data.</text>
</comment>
<evidence type="ECO:0000256" key="2">
    <source>
        <dbReference type="SAM" id="Phobius"/>
    </source>
</evidence>
<keyword evidence="2" id="KW-0472">Membrane</keyword>
<sequence>MSAPPPPATIVYGRASVITQMPQLPPPYMDTSSSSSTDDVSWSSIVLIIIIIASALCYFGINLSPPPPPLEALHHTNSVADDDDDVVRRQDSSSQPQFHVAPAPASNLLDSLPLFTFRSVTGKLTGGGDCAVCLSKFEPHDQLRLLPRVPRRLHQCVDCIQSNLPALHSALIASDYELLHKILLNQNRSINSGDGNGNSATKYLQVTVESGASDGNFNNRTSVRIVQQAAIGISQICFSTEERISPKKPTTVPEVAKQRELSGTIESDSESRIRKHLSNAKSKELSGTDIFGPPSEAPARSSARASGIKGNNDMGEPAPRALRTSVKLSNVSVPSLASSLQHTNIPSSKSSYLPKNLTSLRTCSLQEGGVPPGSAEKPLSVAKLKEMNGNDIFSDGKAESGNHLVVTHVVASVVVLDLELWLLWDDVDDPCTLKPIRLLYFISLSSEKFVDYA</sequence>